<reference evidence="6" key="1">
    <citation type="submission" date="2023-06" db="EMBL/GenBank/DDBJ databases">
        <title>Survivors Of The Sea: Transcriptome response of Skeletonema marinoi to long-term dormancy.</title>
        <authorList>
            <person name="Pinder M.I.M."/>
            <person name="Kourtchenko O."/>
            <person name="Robertson E.K."/>
            <person name="Larsson T."/>
            <person name="Maumus F."/>
            <person name="Osuna-Cruz C.M."/>
            <person name="Vancaester E."/>
            <person name="Stenow R."/>
            <person name="Vandepoele K."/>
            <person name="Ploug H."/>
            <person name="Bruchert V."/>
            <person name="Godhe A."/>
            <person name="Topel M."/>
        </authorList>
    </citation>
    <scope>NUCLEOTIDE SEQUENCE</scope>
    <source>
        <strain evidence="6">R05AC</strain>
    </source>
</reference>
<dbReference type="Gene3D" id="3.90.25.10">
    <property type="entry name" value="UDP-galactose 4-epimerase, domain 1"/>
    <property type="match status" value="1"/>
</dbReference>
<dbReference type="PANTHER" id="PTHR43103:SF3">
    <property type="entry name" value="ADP-L-GLYCERO-D-MANNO-HEPTOSE-6-EPIMERASE"/>
    <property type="match status" value="1"/>
</dbReference>
<evidence type="ECO:0000256" key="2">
    <source>
        <dbReference type="ARBA" id="ARBA00023277"/>
    </source>
</evidence>
<feature type="chain" id="PRO_5041982745" evidence="4">
    <location>
        <begin position="39"/>
        <end position="1002"/>
    </location>
</feature>
<dbReference type="PROSITE" id="PS51257">
    <property type="entry name" value="PROKAR_LIPOPROTEIN"/>
    <property type="match status" value="1"/>
</dbReference>
<name>A0AAD8Y902_9STRA</name>
<protein>
    <submittedName>
        <fullName evidence="6">UDP-glucuronate 4-epimerase</fullName>
        <ecNumber evidence="6">5.1.3.6</ecNumber>
    </submittedName>
</protein>
<evidence type="ECO:0000256" key="4">
    <source>
        <dbReference type="SAM" id="SignalP"/>
    </source>
</evidence>
<evidence type="ECO:0000256" key="3">
    <source>
        <dbReference type="SAM" id="MobiDB-lite"/>
    </source>
</evidence>
<keyword evidence="6" id="KW-0413">Isomerase</keyword>
<keyword evidence="7" id="KW-1185">Reference proteome</keyword>
<dbReference type="Gene3D" id="3.40.50.720">
    <property type="entry name" value="NAD(P)-binding Rossmann-like Domain"/>
    <property type="match status" value="2"/>
</dbReference>
<keyword evidence="4" id="KW-0732">Signal</keyword>
<dbReference type="SUPFAM" id="SSF51735">
    <property type="entry name" value="NAD(P)-binding Rossmann-fold domains"/>
    <property type="match status" value="1"/>
</dbReference>
<sequence length="1002" mass="111167">MARTMMVSKRSKKAFLFASVTALICLVFTACCLTAAEAVAAAEDSNNNNDDIDNDQPTQSGDNSQQSSPPQTPPPLPLLDSNSVVLITGAAGFIGSELALALKRTYNVNKLLLVDHMGMESDNESVFVPPPKDNANTYTAKKAYEKYDKEALSLFELKRQRIFRVFQELTAVNLDDDSNNNNADSIKFYRADMRPSIPEFFDMGELPLLEGIFGSHPDITHVVHLADDDIKNQAIIPRNRDSVKAGRMEGILEELRLILERRAAAAAVTDEKDNEEEENVVAAYRLPQFVYASSYEVYDYLSTSEDSEQSNPLPFREDKPITTPSSLHGASKLIDEILASAYHSTHGIFSVGLRFFPVYGPWGNPGTDVYDLAEDMCFRSFDDNSDEDSFIHDENMRDNFDEDIKDYVYIDDAVDAIMNAMQYRPPAQDPSPVVFNVGTGKGFSLKQVRDEMMPNSFDNKGQTIRSTKQQYNSQRQATTSYASTELSNSLLGFKAQVPLSVGIAKTMTWLRERSAPFGKDSKVSTLQKRIDSFVDNSLAKATREECSPFDRECLRGASIFPCASECSKAESCTPSAWDDAASLSRLITSGCDAVMFTILLDKDAEQIPSANASTASSLSFVGAGLPEIGDVGERTKARCNIAFVSEESPLVQRLRSEGEVYTDDNDSNELPEMIRHGYWTLLPLKPSSGWMSAFSGSFALEHLPKISPGQFFGSSVRYAIFVEPSLLVADLPRILKQMDGGSMEKDSVIAMMAMKRRQSCDASDRRSTCPWTRPQDNDSIQRTMHNMVRVTLKGDLLGGGLTQVIDSSFLVHSLQGEDAKMLRCDVYSEAVQWGSSLDASLEFILSLHDFWRRAGKHWSSGESLEPGSVNTENSLLGVLSSSDTQSFAQIVPSEEVIHSLAFLLKVVNSHLALDWAKKKALEKVANSHSALDWAKKKALEKVANLALDWEKKKALEKVANLALDWEKKKALEKVANLALDWQQTVLQSERMLVLYSERMLVL</sequence>
<evidence type="ECO:0000313" key="7">
    <source>
        <dbReference type="Proteomes" id="UP001224775"/>
    </source>
</evidence>
<dbReference type="PANTHER" id="PTHR43103">
    <property type="entry name" value="NUCLEOSIDE-DIPHOSPHATE-SUGAR EPIMERASE"/>
    <property type="match status" value="1"/>
</dbReference>
<dbReference type="GO" id="GO:0050378">
    <property type="term" value="F:UDP-glucuronate 4-epimerase activity"/>
    <property type="evidence" value="ECO:0007669"/>
    <property type="project" value="UniProtKB-EC"/>
</dbReference>
<dbReference type="EC" id="5.1.3.6" evidence="6"/>
<evidence type="ECO:0000313" key="6">
    <source>
        <dbReference type="EMBL" id="KAK1741878.1"/>
    </source>
</evidence>
<proteinExistence type="predicted"/>
<feature type="domain" description="NAD-dependent epimerase/dehydratase" evidence="5">
    <location>
        <begin position="280"/>
        <end position="438"/>
    </location>
</feature>
<dbReference type="Pfam" id="PF01370">
    <property type="entry name" value="Epimerase"/>
    <property type="match status" value="1"/>
</dbReference>
<dbReference type="Proteomes" id="UP001224775">
    <property type="component" value="Unassembled WGS sequence"/>
</dbReference>
<dbReference type="InterPro" id="IPR036291">
    <property type="entry name" value="NAD(P)-bd_dom_sf"/>
</dbReference>
<keyword evidence="1" id="KW-0521">NADP</keyword>
<evidence type="ECO:0000259" key="5">
    <source>
        <dbReference type="Pfam" id="PF01370"/>
    </source>
</evidence>
<dbReference type="AlphaFoldDB" id="A0AAD8Y902"/>
<dbReference type="EMBL" id="JATAAI010000012">
    <property type="protein sequence ID" value="KAK1741878.1"/>
    <property type="molecule type" value="Genomic_DNA"/>
</dbReference>
<organism evidence="6 7">
    <name type="scientific">Skeletonema marinoi</name>
    <dbReference type="NCBI Taxonomy" id="267567"/>
    <lineage>
        <taxon>Eukaryota</taxon>
        <taxon>Sar</taxon>
        <taxon>Stramenopiles</taxon>
        <taxon>Ochrophyta</taxon>
        <taxon>Bacillariophyta</taxon>
        <taxon>Coscinodiscophyceae</taxon>
        <taxon>Thalassiosirophycidae</taxon>
        <taxon>Thalassiosirales</taxon>
        <taxon>Skeletonemataceae</taxon>
        <taxon>Skeletonema</taxon>
        <taxon>Skeletonema marinoi-dohrnii complex</taxon>
    </lineage>
</organism>
<gene>
    <name evidence="6" type="ORF">QTG54_007451</name>
</gene>
<dbReference type="InterPro" id="IPR001509">
    <property type="entry name" value="Epimerase_deHydtase"/>
</dbReference>
<feature type="region of interest" description="Disordered" evidence="3">
    <location>
        <begin position="45"/>
        <end position="78"/>
    </location>
</feature>
<evidence type="ECO:0000256" key="1">
    <source>
        <dbReference type="ARBA" id="ARBA00022857"/>
    </source>
</evidence>
<keyword evidence="2" id="KW-0119">Carbohydrate metabolism</keyword>
<feature type="signal peptide" evidence="4">
    <location>
        <begin position="1"/>
        <end position="38"/>
    </location>
</feature>
<accession>A0AAD8Y902</accession>
<comment type="caution">
    <text evidence="6">The sequence shown here is derived from an EMBL/GenBank/DDBJ whole genome shotgun (WGS) entry which is preliminary data.</text>
</comment>